<evidence type="ECO:0000313" key="1">
    <source>
        <dbReference type="EMBL" id="EEG27198.1"/>
    </source>
</evidence>
<proteinExistence type="predicted"/>
<organism evidence="1 2">
    <name type="scientific">Corynebacterium matruchotii ATCC 33806</name>
    <dbReference type="NCBI Taxonomy" id="566549"/>
    <lineage>
        <taxon>Bacteria</taxon>
        <taxon>Bacillati</taxon>
        <taxon>Actinomycetota</taxon>
        <taxon>Actinomycetes</taxon>
        <taxon>Mycobacteriales</taxon>
        <taxon>Corynebacteriaceae</taxon>
        <taxon>Corynebacterium</taxon>
    </lineage>
</organism>
<comment type="caution">
    <text evidence="1">The sequence shown here is derived from an EMBL/GenBank/DDBJ whole genome shotgun (WGS) entry which is preliminary data.</text>
</comment>
<gene>
    <name evidence="1" type="ORF">CORMATOL_01268</name>
</gene>
<dbReference type="EMBL" id="ACEB01000020">
    <property type="protein sequence ID" value="EEG27198.1"/>
    <property type="molecule type" value="Genomic_DNA"/>
</dbReference>
<sequence>MRPVGFDLPLWVFAQFRADLRVFRSGFDGEVHGLHVLKYRHILVIFC</sequence>
<dbReference type="Proteomes" id="UP000006247">
    <property type="component" value="Unassembled WGS sequence"/>
</dbReference>
<dbReference type="AlphaFoldDB" id="C0E2R3"/>
<protein>
    <submittedName>
        <fullName evidence="1">Uncharacterized protein</fullName>
    </submittedName>
</protein>
<reference evidence="1 2" key="1">
    <citation type="submission" date="2009-01" db="EMBL/GenBank/DDBJ databases">
        <authorList>
            <person name="Fulton L."/>
            <person name="Clifton S."/>
            <person name="Chinwalla A.T."/>
            <person name="Mitreva M."/>
            <person name="Sodergren E."/>
            <person name="Weinstock G."/>
            <person name="Clifton S."/>
            <person name="Dooling D.J."/>
            <person name="Fulton B."/>
            <person name="Minx P."/>
            <person name="Pepin K.H."/>
            <person name="Johnson M."/>
            <person name="Bhonagiri V."/>
            <person name="Nash W.E."/>
            <person name="Mardis E.R."/>
            <person name="Wilson R.K."/>
        </authorList>
    </citation>
    <scope>NUCLEOTIDE SEQUENCE [LARGE SCALE GENOMIC DNA]</scope>
    <source>
        <strain evidence="1 2">ATCC 33806</strain>
    </source>
</reference>
<evidence type="ECO:0000313" key="2">
    <source>
        <dbReference type="Proteomes" id="UP000006247"/>
    </source>
</evidence>
<dbReference type="HOGENOM" id="CLU_3166976_0_0_11"/>
<accession>C0E2R3</accession>
<name>C0E2R3_9CORY</name>